<evidence type="ECO:0000313" key="3">
    <source>
        <dbReference type="EMBL" id="KAI9556229.1"/>
    </source>
</evidence>
<dbReference type="GO" id="GO:0001099">
    <property type="term" value="F:basal RNA polymerase II transcription machinery binding"/>
    <property type="evidence" value="ECO:0007669"/>
    <property type="project" value="TreeGrafter"/>
</dbReference>
<dbReference type="GO" id="GO:0005730">
    <property type="term" value="C:nucleolus"/>
    <property type="evidence" value="ECO:0007669"/>
    <property type="project" value="TreeGrafter"/>
</dbReference>
<evidence type="ECO:0000313" key="4">
    <source>
        <dbReference type="Proteomes" id="UP000820818"/>
    </source>
</evidence>
<feature type="region of interest" description="Disordered" evidence="2">
    <location>
        <begin position="47"/>
        <end position="160"/>
    </location>
</feature>
<evidence type="ECO:0008006" key="5">
    <source>
        <dbReference type="Google" id="ProtNLM"/>
    </source>
</evidence>
<proteinExistence type="inferred from homology"/>
<reference evidence="3 4" key="1">
    <citation type="submission" date="2022-05" db="EMBL/GenBank/DDBJ databases">
        <title>A multi-omics perspective on studying reproductive biology in Daphnia sinensis.</title>
        <authorList>
            <person name="Jia J."/>
        </authorList>
    </citation>
    <scope>NUCLEOTIDE SEQUENCE [LARGE SCALE GENOMIC DNA]</scope>
    <source>
        <strain evidence="3 4">WSL</strain>
    </source>
</reference>
<name>A0AAD5PTJ3_9CRUS</name>
<dbReference type="GO" id="GO:0097484">
    <property type="term" value="P:dendrite extension"/>
    <property type="evidence" value="ECO:0007669"/>
    <property type="project" value="TreeGrafter"/>
</dbReference>
<gene>
    <name evidence="3" type="ORF">GHT06_018803</name>
</gene>
<dbReference type="Proteomes" id="UP000820818">
    <property type="component" value="Linkage Group LG7"/>
</dbReference>
<dbReference type="PANTHER" id="PTHR34253:SF1">
    <property type="entry name" value="PROTEIN LLP HOMOLOG"/>
    <property type="match status" value="1"/>
</dbReference>
<evidence type="ECO:0000256" key="1">
    <source>
        <dbReference type="ARBA" id="ARBA00034118"/>
    </source>
</evidence>
<dbReference type="InterPro" id="IPR018784">
    <property type="entry name" value="LLPH-like"/>
</dbReference>
<feature type="compositionally biased region" description="Basic residues" evidence="2">
    <location>
        <begin position="127"/>
        <end position="142"/>
    </location>
</feature>
<dbReference type="EMBL" id="WJBH02000007">
    <property type="protein sequence ID" value="KAI9556229.1"/>
    <property type="molecule type" value="Genomic_DNA"/>
</dbReference>
<dbReference type="Pfam" id="PF10169">
    <property type="entry name" value="LLPH"/>
    <property type="match status" value="1"/>
</dbReference>
<keyword evidence="4" id="KW-1185">Reference proteome</keyword>
<comment type="caution">
    <text evidence="3">The sequence shown here is derived from an EMBL/GenBank/DDBJ whole genome shotgun (WGS) entry which is preliminary data.</text>
</comment>
<evidence type="ECO:0000256" key="2">
    <source>
        <dbReference type="SAM" id="MobiDB-lite"/>
    </source>
</evidence>
<sequence>MAKSLRSKWKRKMRAIKREKMDVKVLARMNKMLVASAAEAKLDAQEEKYKQKMKKNKAGEAEEMAEAPATDPPASESPAETQEGSMEVDGDESSVASENGVRRKFRKPNLKTMRNEKNQFPSWMSTKKIKYHKRLTKRSAKRNTKEAKKNKIWKRACASL</sequence>
<organism evidence="3 4">
    <name type="scientific">Daphnia sinensis</name>
    <dbReference type="NCBI Taxonomy" id="1820382"/>
    <lineage>
        <taxon>Eukaryota</taxon>
        <taxon>Metazoa</taxon>
        <taxon>Ecdysozoa</taxon>
        <taxon>Arthropoda</taxon>
        <taxon>Crustacea</taxon>
        <taxon>Branchiopoda</taxon>
        <taxon>Diplostraca</taxon>
        <taxon>Cladocera</taxon>
        <taxon>Anomopoda</taxon>
        <taxon>Daphniidae</taxon>
        <taxon>Daphnia</taxon>
        <taxon>Daphnia similis group</taxon>
    </lineage>
</organism>
<comment type="similarity">
    <text evidence="1">Belongs to the learning-associated protein family.</text>
</comment>
<protein>
    <recommendedName>
        <fullName evidence="5">Protein LLP homolog</fullName>
    </recommendedName>
</protein>
<dbReference type="AlphaFoldDB" id="A0AAD5PTJ3"/>
<dbReference type="GO" id="GO:0003723">
    <property type="term" value="F:RNA binding"/>
    <property type="evidence" value="ECO:0007669"/>
    <property type="project" value="TreeGrafter"/>
</dbReference>
<accession>A0AAD5PTJ3</accession>
<dbReference type="PANTHER" id="PTHR34253">
    <property type="entry name" value="PROTEIN LLP HOMOLOG"/>
    <property type="match status" value="1"/>
</dbReference>